<dbReference type="AlphaFoldDB" id="A0AAV4NRB2"/>
<dbReference type="Proteomes" id="UP001054945">
    <property type="component" value="Unassembled WGS sequence"/>
</dbReference>
<gene>
    <name evidence="1" type="ORF">CEXT_180251</name>
</gene>
<name>A0AAV4NRB2_CAEEX</name>
<keyword evidence="2" id="KW-1185">Reference proteome</keyword>
<dbReference type="EMBL" id="BPLR01021142">
    <property type="protein sequence ID" value="GIX86436.1"/>
    <property type="molecule type" value="Genomic_DNA"/>
</dbReference>
<sequence length="125" mass="14792">MIRRSDIQRIPLHLEPFLVLLLTDCNGKIFLFHPMNPNIPWEMRWLRLRKTAQGNRPAITNHCMQGLLLSDWTRPWKKKTLQGAVIWVSRFADAKSPPANAFHVPYPKIKGNSKMRKKYKYEIRI</sequence>
<accession>A0AAV4NRB2</accession>
<proteinExistence type="predicted"/>
<evidence type="ECO:0000313" key="2">
    <source>
        <dbReference type="Proteomes" id="UP001054945"/>
    </source>
</evidence>
<evidence type="ECO:0000313" key="1">
    <source>
        <dbReference type="EMBL" id="GIX86436.1"/>
    </source>
</evidence>
<comment type="caution">
    <text evidence="1">The sequence shown here is derived from an EMBL/GenBank/DDBJ whole genome shotgun (WGS) entry which is preliminary data.</text>
</comment>
<organism evidence="1 2">
    <name type="scientific">Caerostris extrusa</name>
    <name type="common">Bark spider</name>
    <name type="synonym">Caerostris bankana</name>
    <dbReference type="NCBI Taxonomy" id="172846"/>
    <lineage>
        <taxon>Eukaryota</taxon>
        <taxon>Metazoa</taxon>
        <taxon>Ecdysozoa</taxon>
        <taxon>Arthropoda</taxon>
        <taxon>Chelicerata</taxon>
        <taxon>Arachnida</taxon>
        <taxon>Araneae</taxon>
        <taxon>Araneomorphae</taxon>
        <taxon>Entelegynae</taxon>
        <taxon>Araneoidea</taxon>
        <taxon>Araneidae</taxon>
        <taxon>Caerostris</taxon>
    </lineage>
</organism>
<protein>
    <submittedName>
        <fullName evidence="1">Uncharacterized protein</fullName>
    </submittedName>
</protein>
<reference evidence="1 2" key="1">
    <citation type="submission" date="2021-06" db="EMBL/GenBank/DDBJ databases">
        <title>Caerostris extrusa draft genome.</title>
        <authorList>
            <person name="Kono N."/>
            <person name="Arakawa K."/>
        </authorList>
    </citation>
    <scope>NUCLEOTIDE SEQUENCE [LARGE SCALE GENOMIC DNA]</scope>
</reference>